<keyword evidence="3" id="KW-1185">Reference proteome</keyword>
<dbReference type="Proteomes" id="UP001623592">
    <property type="component" value="Unassembled WGS sequence"/>
</dbReference>
<name>A0ABW8T8K1_9CLOT</name>
<protein>
    <submittedName>
        <fullName evidence="2">ImmA/IrrE family metallo-endopeptidase</fullName>
    </submittedName>
</protein>
<dbReference type="InterPro" id="IPR010359">
    <property type="entry name" value="IrrE_HExxH"/>
</dbReference>
<accession>A0ABW8T8K1</accession>
<feature type="domain" description="IrrE N-terminal-like" evidence="1">
    <location>
        <begin position="11"/>
        <end position="122"/>
    </location>
</feature>
<organism evidence="2 3">
    <name type="scientific">Clostridium neuense</name>
    <dbReference type="NCBI Taxonomy" id="1728934"/>
    <lineage>
        <taxon>Bacteria</taxon>
        <taxon>Bacillati</taxon>
        <taxon>Bacillota</taxon>
        <taxon>Clostridia</taxon>
        <taxon>Eubacteriales</taxon>
        <taxon>Clostridiaceae</taxon>
        <taxon>Clostridium</taxon>
    </lineage>
</organism>
<evidence type="ECO:0000313" key="2">
    <source>
        <dbReference type="EMBL" id="MFL0248871.1"/>
    </source>
</evidence>
<dbReference type="EMBL" id="JBJIAA010000001">
    <property type="protein sequence ID" value="MFL0248871.1"/>
    <property type="molecule type" value="Genomic_DNA"/>
</dbReference>
<proteinExistence type="predicted"/>
<gene>
    <name evidence="2" type="ORF">ACJDT4_00430</name>
</gene>
<dbReference type="Pfam" id="PF06114">
    <property type="entry name" value="Peptidase_M78"/>
    <property type="match status" value="1"/>
</dbReference>
<reference evidence="2 3" key="1">
    <citation type="submission" date="2024-11" db="EMBL/GenBank/DDBJ databases">
        <authorList>
            <person name="Heng Y.C."/>
            <person name="Lim A.C.H."/>
            <person name="Lee J.K.Y."/>
            <person name="Kittelmann S."/>
        </authorList>
    </citation>
    <scope>NUCLEOTIDE SEQUENCE [LARGE SCALE GENOMIC DNA]</scope>
    <source>
        <strain evidence="2 3">WILCCON 0114</strain>
    </source>
</reference>
<dbReference type="RefSeq" id="WP_406785550.1">
    <property type="nucleotide sequence ID" value="NZ_JBJIAA010000001.1"/>
</dbReference>
<evidence type="ECO:0000313" key="3">
    <source>
        <dbReference type="Proteomes" id="UP001623592"/>
    </source>
</evidence>
<comment type="caution">
    <text evidence="2">The sequence shown here is derived from an EMBL/GenBank/DDBJ whole genome shotgun (WGS) entry which is preliminary data.</text>
</comment>
<evidence type="ECO:0000259" key="1">
    <source>
        <dbReference type="Pfam" id="PF06114"/>
    </source>
</evidence>
<sequence>MIKALKDEIEKQNLEIIEVNFKGNLKGLYSDNTIALDSKIETENERNCVLAEEIGHYYTSYGDITDQKNIKSIKQEKRARNWGYEKLVNLLDLICAFEKGLRSKTELADYLNITEEFLEKAIKHYKEKYGVYHEINNYIIYFEPNLIILKMF</sequence>